<organism evidence="1 2">
    <name type="scientific">Heyndrickxia coagulans DSM 1 = ATCC 7050</name>
    <dbReference type="NCBI Taxonomy" id="1121088"/>
    <lineage>
        <taxon>Bacteria</taxon>
        <taxon>Bacillati</taxon>
        <taxon>Bacillota</taxon>
        <taxon>Bacilli</taxon>
        <taxon>Bacillales</taxon>
        <taxon>Bacillaceae</taxon>
        <taxon>Heyndrickxia</taxon>
    </lineage>
</organism>
<dbReference type="KEGG" id="bcoa:BF29_91"/>
<evidence type="ECO:0000313" key="1">
    <source>
        <dbReference type="EMBL" id="SHF23837.1"/>
    </source>
</evidence>
<comment type="caution">
    <text evidence="1">The sequence shown here is derived from an EMBL/GenBank/DDBJ whole genome shotgun (WGS) entry which is preliminary data.</text>
</comment>
<proteinExistence type="predicted"/>
<dbReference type="AlphaFoldDB" id="A0A8B4BUR1"/>
<protein>
    <submittedName>
        <fullName evidence="1">Uncharacterized protein</fullName>
    </submittedName>
</protein>
<accession>A0A8B4BUR1</accession>
<dbReference type="EMBL" id="FQUB01000028">
    <property type="protein sequence ID" value="SHF23837.1"/>
    <property type="molecule type" value="Genomic_DNA"/>
</dbReference>
<reference evidence="1 2" key="1">
    <citation type="submission" date="2016-11" db="EMBL/GenBank/DDBJ databases">
        <authorList>
            <person name="Varghese N."/>
            <person name="Submissions S."/>
        </authorList>
    </citation>
    <scope>NUCLEOTIDE SEQUENCE [LARGE SCALE GENOMIC DNA]</scope>
    <source>
        <strain evidence="1 2">DSM 1</strain>
    </source>
</reference>
<dbReference type="Proteomes" id="UP000184029">
    <property type="component" value="Unassembled WGS sequence"/>
</dbReference>
<evidence type="ECO:0000313" key="2">
    <source>
        <dbReference type="Proteomes" id="UP000184029"/>
    </source>
</evidence>
<sequence>MNRSKMSFWSIQKDKRTRGPEQIVLLEHSKRQKEPVDRSNRPFGAFKRTKGAIDRNKVSFWSVQKDKNNGGTEHIWSF</sequence>
<gene>
    <name evidence="1" type="ORF">SAMN02745208_01631</name>
</gene>
<name>A0A8B4BUR1_HEYCO</name>